<dbReference type="Proteomes" id="UP000785200">
    <property type="component" value="Unassembled WGS sequence"/>
</dbReference>
<feature type="compositionally biased region" description="Polar residues" evidence="1">
    <location>
        <begin position="51"/>
        <end position="79"/>
    </location>
</feature>
<sequence length="576" mass="64622">MDKLSKLQALLPEIQVSATEAGSPWAHPPKPAHLYEGTDSDDDEEIMRQGRISQHQIGQSSETFNAEGTGEVSNEPSQPRTERNVDLEMGQLAIGGDAFCPWQAIKKYPYTYIGSANRDSVVEGFWKDGKICDQTWDFFYIHRLASDASQTPMLLVPTKQVKDLLTTINQSLDIHLTIPSGSSGFEVTFEDDGTPQPRYLGRSTDSKMASNLHAAVPPHWFKPKSETTNKTSTPTDRSIAAFKAKMALMAQAQKGKKVINSEKRNIDRIAKQQSWNQSIKRVQRYLGLRQASDEKQKDIARARVQASESVLQWGEHSAAVKTVISRPAVFKPDQPAAYDQESDVVFICVDIEANERNSTQITEIGISTLDTRDLKGLVPGERGVNWFSKIRARHFRINEYKYIRNTDFVSGCPDKFEFGDSEFVGLKDAPRAVASCFKHPFSAPEDLIISIDENAPKRNIIFVGHGIGADITYLKSMGYDVYNLSNLQEIVDTAVMWQSLKRDTSPRNLGSILAEIDIAGWNLHNAGNDAVYTLQAMVGISIRHLNEQQKRQEEKDQERKARVEEQVCPHSAWTVY</sequence>
<dbReference type="PANTHER" id="PTHR28083">
    <property type="entry name" value="GOOD FOR FULL DBP5 ACTIVITY PROTEIN 2"/>
    <property type="match status" value="1"/>
</dbReference>
<gene>
    <name evidence="3" type="ORF">D0Z07_6242</name>
</gene>
<dbReference type="InterPro" id="IPR048519">
    <property type="entry name" value="Gfd2/YDR514C-like_C"/>
</dbReference>
<dbReference type="OrthoDB" id="5953249at2759"/>
<dbReference type="AlphaFoldDB" id="A0A9P6VFC2"/>
<organism evidence="3 4">
    <name type="scientific">Hyphodiscus hymeniophilus</name>
    <dbReference type="NCBI Taxonomy" id="353542"/>
    <lineage>
        <taxon>Eukaryota</taxon>
        <taxon>Fungi</taxon>
        <taxon>Dikarya</taxon>
        <taxon>Ascomycota</taxon>
        <taxon>Pezizomycotina</taxon>
        <taxon>Leotiomycetes</taxon>
        <taxon>Helotiales</taxon>
        <taxon>Hyphodiscaceae</taxon>
        <taxon>Hyphodiscus</taxon>
    </lineage>
</organism>
<accession>A0A9P6VFC2</accession>
<dbReference type="GO" id="GO:0003676">
    <property type="term" value="F:nucleic acid binding"/>
    <property type="evidence" value="ECO:0007669"/>
    <property type="project" value="InterPro"/>
</dbReference>
<proteinExistence type="predicted"/>
<dbReference type="Gene3D" id="3.30.420.10">
    <property type="entry name" value="Ribonuclease H-like superfamily/Ribonuclease H"/>
    <property type="match status" value="1"/>
</dbReference>
<feature type="domain" description="Gfd2/YDR514C-like C-terminal" evidence="2">
    <location>
        <begin position="345"/>
        <end position="539"/>
    </location>
</feature>
<feature type="region of interest" description="Disordered" evidence="1">
    <location>
        <begin position="19"/>
        <end position="82"/>
    </location>
</feature>
<name>A0A9P6VFC2_9HELO</name>
<keyword evidence="4" id="KW-1185">Reference proteome</keyword>
<dbReference type="InterPro" id="IPR036397">
    <property type="entry name" value="RNaseH_sf"/>
</dbReference>
<dbReference type="GO" id="GO:0005634">
    <property type="term" value="C:nucleus"/>
    <property type="evidence" value="ECO:0007669"/>
    <property type="project" value="TreeGrafter"/>
</dbReference>
<dbReference type="InterPro" id="IPR012337">
    <property type="entry name" value="RNaseH-like_sf"/>
</dbReference>
<evidence type="ECO:0000313" key="3">
    <source>
        <dbReference type="EMBL" id="KAG0646862.1"/>
    </source>
</evidence>
<evidence type="ECO:0000256" key="1">
    <source>
        <dbReference type="SAM" id="MobiDB-lite"/>
    </source>
</evidence>
<dbReference type="PANTHER" id="PTHR28083:SF1">
    <property type="entry name" value="GOOD FOR FULL DBP5 ACTIVITY PROTEIN 2"/>
    <property type="match status" value="1"/>
</dbReference>
<dbReference type="SUPFAM" id="SSF53098">
    <property type="entry name" value="Ribonuclease H-like"/>
    <property type="match status" value="1"/>
</dbReference>
<reference evidence="3" key="1">
    <citation type="submission" date="2019-07" db="EMBL/GenBank/DDBJ databases">
        <title>Hyphodiscus hymeniophilus genome sequencing and assembly.</title>
        <authorList>
            <person name="Kramer G."/>
            <person name="Nodwell J."/>
        </authorList>
    </citation>
    <scope>NUCLEOTIDE SEQUENCE</scope>
    <source>
        <strain evidence="3">ATCC 34498</strain>
    </source>
</reference>
<dbReference type="EMBL" id="VNKQ01000014">
    <property type="protein sequence ID" value="KAG0646862.1"/>
    <property type="molecule type" value="Genomic_DNA"/>
</dbReference>
<dbReference type="Pfam" id="PF21762">
    <property type="entry name" value="DEDDh_C"/>
    <property type="match status" value="1"/>
</dbReference>
<dbReference type="InterPro" id="IPR040151">
    <property type="entry name" value="Gfd2/YDR514C-like"/>
</dbReference>
<evidence type="ECO:0000259" key="2">
    <source>
        <dbReference type="Pfam" id="PF21762"/>
    </source>
</evidence>
<comment type="caution">
    <text evidence="3">The sequence shown here is derived from an EMBL/GenBank/DDBJ whole genome shotgun (WGS) entry which is preliminary data.</text>
</comment>
<evidence type="ECO:0000313" key="4">
    <source>
        <dbReference type="Proteomes" id="UP000785200"/>
    </source>
</evidence>
<protein>
    <submittedName>
        <fullName evidence="3">Good for full DBP5 activity 2</fullName>
    </submittedName>
</protein>